<dbReference type="PANTHER" id="PTHR33969">
    <property type="entry name" value="SEGREGATION AND CONDENSATION PROTEIN A"/>
    <property type="match status" value="1"/>
</dbReference>
<evidence type="ECO:0000256" key="1">
    <source>
        <dbReference type="ARBA" id="ARBA00044777"/>
    </source>
</evidence>
<proteinExistence type="predicted"/>
<dbReference type="Pfam" id="PF02616">
    <property type="entry name" value="SMC_ScpA"/>
    <property type="match status" value="1"/>
</dbReference>
<organism evidence="2 3">
    <name type="scientific">Hartmannibacter diazotrophicus</name>
    <dbReference type="NCBI Taxonomy" id="1482074"/>
    <lineage>
        <taxon>Bacteria</taxon>
        <taxon>Pseudomonadati</taxon>
        <taxon>Pseudomonadota</taxon>
        <taxon>Alphaproteobacteria</taxon>
        <taxon>Hyphomicrobiales</taxon>
        <taxon>Pleomorphomonadaceae</taxon>
        <taxon>Hartmannibacter</taxon>
    </lineage>
</organism>
<dbReference type="Gene3D" id="6.10.250.2410">
    <property type="match status" value="1"/>
</dbReference>
<sequence length="247" mass="27848">MVDVEGFEGPLDLLLTLARDQKVDLARISILALVEQYLAFIDTARRLRLELAADYLVMAAWLAYLKSRLLLPPTEKAGEEPTGEEMAAQLAYRLRRLEAMRKAAAELMDRPQLGHDVFARGTPESIEVTTTTHWQAGLYDLLAAYATDRQRHMVTRVQVARRAVWSLADARDILSRLVGEIVDWTPIDSFLARYLDDPTMRASIRASAFTASLELAREGKFELRQSGAFEPIYLRSRPAGDDQEPKS</sequence>
<keyword evidence="3" id="KW-1185">Reference proteome</keyword>
<accession>A0A2C9D6Y5</accession>
<gene>
    <name evidence="2" type="primary">scpA_1</name>
    <name evidence="2" type="ORF">HDIA_2409</name>
</gene>
<evidence type="ECO:0000313" key="2">
    <source>
        <dbReference type="EMBL" id="SON55950.1"/>
    </source>
</evidence>
<dbReference type="Proteomes" id="UP000223606">
    <property type="component" value="Chromosome 1"/>
</dbReference>
<dbReference type="PANTHER" id="PTHR33969:SF2">
    <property type="entry name" value="SEGREGATION AND CONDENSATION PROTEIN A"/>
    <property type="match status" value="1"/>
</dbReference>
<name>A0A2C9D6Y5_9HYPH</name>
<protein>
    <recommendedName>
        <fullName evidence="1">Segregation and condensation protein A</fullName>
    </recommendedName>
</protein>
<dbReference type="KEGG" id="hdi:HDIA_2409"/>
<dbReference type="AlphaFoldDB" id="A0A2C9D6Y5"/>
<evidence type="ECO:0000313" key="3">
    <source>
        <dbReference type="Proteomes" id="UP000223606"/>
    </source>
</evidence>
<reference evidence="3" key="1">
    <citation type="submission" date="2017-09" db="EMBL/GenBank/DDBJ databases">
        <title>Genome sequence of Nannocystis excedens DSM 71.</title>
        <authorList>
            <person name="Blom J."/>
        </authorList>
    </citation>
    <scope>NUCLEOTIDE SEQUENCE [LARGE SCALE GENOMIC DNA]</scope>
    <source>
        <strain evidence="3">type strain: E19</strain>
    </source>
</reference>
<dbReference type="InterPro" id="IPR003768">
    <property type="entry name" value="ScpA"/>
</dbReference>
<dbReference type="EMBL" id="LT960614">
    <property type="protein sequence ID" value="SON55950.1"/>
    <property type="molecule type" value="Genomic_DNA"/>
</dbReference>